<dbReference type="GO" id="GO:0005737">
    <property type="term" value="C:cytoplasm"/>
    <property type="evidence" value="ECO:0007669"/>
    <property type="project" value="TreeGrafter"/>
</dbReference>
<dbReference type="Proteomes" id="UP000663866">
    <property type="component" value="Unassembled WGS sequence"/>
</dbReference>
<comment type="caution">
    <text evidence="3">The sequence shown here is derived from an EMBL/GenBank/DDBJ whole genome shotgun (WGS) entry which is preliminary data.</text>
</comment>
<dbReference type="InterPro" id="IPR024253">
    <property type="entry name" value="Phosducin_thioredoxin-like_dom"/>
</dbReference>
<sequence length="615" mass="71109">MSSWNSLPFMSSDNISVEANSDSFYADLDLYNQQTLDEFVDSILGSESNLFESNIAGVCDQQNLIEAINPWVEANDLDKYIQQPVVSNSTLESYQNLLFVDDLPFHTNDQNENVKSHKEPILLSTSVDVGVPQRSSQYSHKIEIVHELEEKFRPRYKSDYFAQNGTKRKPRYVADRFGNHYIMLRVPQGIKGQIQVDWLTLPDENNDRYYMPYKFQVDNESTEIHDCNPILLDIKTDSPGIMKLYLVLIKAKQDALKFLQPLQRFSPWRDNFEKDDKQTSEKLSKLTPKQLIQKYKLARSQLAFTFCTSDLDGNSLPEWNTTIYSTILEEENSDSSQEKVVNCPRCLCTININDGVAVDQETVVVERKNCKRKNEKSNPIKDPNADTQWNDQLRRFNIIGEKEEIKTEEERFEIDRAEQLDKKTLDELDELEDEEDERVLQEYRRKRLLELQEKASRSRFGEVIEISAIDYVKEVNQAGTDIWVILYLYKSGLPICSLIADHLRSLALKYPETKFVKSISTVCISNYPDKNLPTIFIYCNGELKSSLIGPFAFGGMNCRFEHLEYKLYESGAIETKGKLQKPDDMKTYGANDAADDFLRSSIRQSMKSENDDDDD</sequence>
<dbReference type="PANTHER" id="PTHR45809">
    <property type="entry name" value="VIRAL IAP-ASSOCIATED FACTOR HOMOLOG"/>
    <property type="match status" value="1"/>
</dbReference>
<dbReference type="SUPFAM" id="SSF52833">
    <property type="entry name" value="Thioredoxin-like"/>
    <property type="match status" value="1"/>
</dbReference>
<dbReference type="InterPro" id="IPR036249">
    <property type="entry name" value="Thioredoxin-like_sf"/>
</dbReference>
<gene>
    <name evidence="3" type="ORF">OVN521_LOCUS2330</name>
</gene>
<organism evidence="3 4">
    <name type="scientific">Rotaria magnacalcarata</name>
    <dbReference type="NCBI Taxonomy" id="392030"/>
    <lineage>
        <taxon>Eukaryota</taxon>
        <taxon>Metazoa</taxon>
        <taxon>Spiralia</taxon>
        <taxon>Gnathifera</taxon>
        <taxon>Rotifera</taxon>
        <taxon>Eurotatoria</taxon>
        <taxon>Bdelloidea</taxon>
        <taxon>Philodinida</taxon>
        <taxon>Philodinidae</taxon>
        <taxon>Rotaria</taxon>
    </lineage>
</organism>
<accession>A0A818ZIT3</accession>
<dbReference type="AlphaFoldDB" id="A0A818ZIT3"/>
<comment type="similarity">
    <text evidence="1">Belongs to the phosducin family.</text>
</comment>
<dbReference type="PANTHER" id="PTHR45809:SF3">
    <property type="entry name" value="VIRAL IAP-ASSOCIATED FACTOR HOMOLOG"/>
    <property type="match status" value="1"/>
</dbReference>
<dbReference type="EMBL" id="CAJOBG010000180">
    <property type="protein sequence ID" value="CAF3772611.1"/>
    <property type="molecule type" value="Genomic_DNA"/>
</dbReference>
<proteinExistence type="inferred from homology"/>
<evidence type="ECO:0000256" key="1">
    <source>
        <dbReference type="ARBA" id="ARBA00009686"/>
    </source>
</evidence>
<reference evidence="3" key="1">
    <citation type="submission" date="2021-02" db="EMBL/GenBank/DDBJ databases">
        <authorList>
            <person name="Nowell W R."/>
        </authorList>
    </citation>
    <scope>NUCLEOTIDE SEQUENCE</scope>
</reference>
<dbReference type="Gene3D" id="3.40.30.10">
    <property type="entry name" value="Glutaredoxin"/>
    <property type="match status" value="1"/>
</dbReference>
<evidence type="ECO:0000259" key="2">
    <source>
        <dbReference type="Pfam" id="PF02114"/>
    </source>
</evidence>
<dbReference type="InterPro" id="IPR051498">
    <property type="entry name" value="Phosducin-like_chap/apop_reg"/>
</dbReference>
<protein>
    <recommendedName>
        <fullName evidence="2">Phosducin domain-containing protein</fullName>
    </recommendedName>
</protein>
<name>A0A818ZIT3_9BILA</name>
<dbReference type="Pfam" id="PF02114">
    <property type="entry name" value="Phosducin"/>
    <property type="match status" value="1"/>
</dbReference>
<evidence type="ECO:0000313" key="3">
    <source>
        <dbReference type="EMBL" id="CAF3772611.1"/>
    </source>
</evidence>
<dbReference type="CDD" id="cd02988">
    <property type="entry name" value="Phd_like_VIAF"/>
    <property type="match status" value="1"/>
</dbReference>
<keyword evidence="4" id="KW-1185">Reference proteome</keyword>
<evidence type="ECO:0000313" key="4">
    <source>
        <dbReference type="Proteomes" id="UP000663866"/>
    </source>
</evidence>
<feature type="domain" description="Phosducin" evidence="2">
    <location>
        <begin position="405"/>
        <end position="548"/>
    </location>
</feature>
<dbReference type="GO" id="GO:0006457">
    <property type="term" value="P:protein folding"/>
    <property type="evidence" value="ECO:0007669"/>
    <property type="project" value="TreeGrafter"/>
</dbReference>